<dbReference type="SFLD" id="SFLDS00003">
    <property type="entry name" value="Haloacid_Dehalogenase"/>
    <property type="match status" value="1"/>
</dbReference>
<protein>
    <submittedName>
        <fullName evidence="2">Haloacid dehalogenase</fullName>
    </submittedName>
</protein>
<dbReference type="AlphaFoldDB" id="A0A2N5DWZ4"/>
<dbReference type="InterPro" id="IPR036412">
    <property type="entry name" value="HAD-like_sf"/>
</dbReference>
<evidence type="ECO:0000256" key="1">
    <source>
        <dbReference type="ARBA" id="ARBA00022723"/>
    </source>
</evidence>
<dbReference type="Pfam" id="PF00702">
    <property type="entry name" value="Hydrolase"/>
    <property type="match status" value="1"/>
</dbReference>
<sequence>MDALYTLAASAKVISFDFFDTLFTRPLTDPEDAFDLIGAQYNVPEFRQLRRKAQADAFRQMVKEKRKEITLTGIYQHFSAGNLPAETLKQAEYDLELKLVQPNPELFDLFRQWREQGKEVVITSDMYFGRDFFLKVLKRYGITDVPLFISADCNATKRDTGELFDYIIRQYHVEPKEILHIGDNYLADVQRPQEKGLLAFHYQPQPPIEKNKGESLVSSLTKGMLRCDAEQRIKPGTFEEFGYRYQAPATLGFLRWISEQCRQDNIDTLLFVSRDGYTLEKMASGYDGITLPSFHYFMGSRIAFNLALMDEANYEQHLAFLMSGADGLSPGELLERIGLEPPVEKIMTEIGLPATLIIGPENYDLVRKFLMAYRAEIVKICRRNRRGLYMYLHLLGIRSGSRVALVDVGWSGTTQEAFERAVKPMLDISVVGYYFCLANTHERRRREATHTMKALVNASAAPASMIDSIYENRMAAELFFSAPHNTIIGYQPVGQRVVPIDDPGRAKAKDHNQINARLNQGVDIFMEDYPAFEKRMEVTLSPWQLAQPLIELVSNDKWRAHELFRMVENFDSWGSSRNQTVKFEDYFKH</sequence>
<organism evidence="2 3">
    <name type="scientific">Chimaeribacter californicus</name>
    <dbReference type="NCBI Taxonomy" id="2060067"/>
    <lineage>
        <taxon>Bacteria</taxon>
        <taxon>Pseudomonadati</taxon>
        <taxon>Pseudomonadota</taxon>
        <taxon>Gammaproteobacteria</taxon>
        <taxon>Enterobacterales</taxon>
        <taxon>Yersiniaceae</taxon>
        <taxon>Chimaeribacter</taxon>
    </lineage>
</organism>
<keyword evidence="1" id="KW-0479">Metal-binding</keyword>
<dbReference type="SFLD" id="SFLDG01129">
    <property type="entry name" value="C1.5:_HAD__Beta-PGM__Phosphata"/>
    <property type="match status" value="1"/>
</dbReference>
<dbReference type="Proteomes" id="UP000234240">
    <property type="component" value="Unassembled WGS sequence"/>
</dbReference>
<reference evidence="2 3" key="1">
    <citation type="submission" date="2017-12" db="EMBL/GenBank/DDBJ databases">
        <title>Characterization of six clinical isolates of Enterochimera gen. nov., a novel genus of the Yersiniaciae family and the three species Enterochimera arupensis sp. nov., Enterochimera coloradensis sp. nov, and Enterochimera californica sp. nov.</title>
        <authorList>
            <person name="Rossi A."/>
            <person name="Fisher M."/>
        </authorList>
    </citation>
    <scope>NUCLEOTIDE SEQUENCE [LARGE SCALE GENOMIC DNA]</scope>
    <source>
        <strain evidence="3">2015-Iso6</strain>
    </source>
</reference>
<dbReference type="EMBL" id="PJZF01000023">
    <property type="protein sequence ID" value="PLR31832.1"/>
    <property type="molecule type" value="Genomic_DNA"/>
</dbReference>
<evidence type="ECO:0000313" key="3">
    <source>
        <dbReference type="Proteomes" id="UP000234240"/>
    </source>
</evidence>
<name>A0A2N5DWZ4_9GAMM</name>
<dbReference type="SUPFAM" id="SSF56784">
    <property type="entry name" value="HAD-like"/>
    <property type="match status" value="1"/>
</dbReference>
<gene>
    <name evidence="2" type="ORF">CYR55_19865</name>
</gene>
<evidence type="ECO:0000313" key="2">
    <source>
        <dbReference type="EMBL" id="PLR31832.1"/>
    </source>
</evidence>
<dbReference type="Gene3D" id="3.40.50.1000">
    <property type="entry name" value="HAD superfamily/HAD-like"/>
    <property type="match status" value="1"/>
</dbReference>
<proteinExistence type="predicted"/>
<comment type="caution">
    <text evidence="2">The sequence shown here is derived from an EMBL/GenBank/DDBJ whole genome shotgun (WGS) entry which is preliminary data.</text>
</comment>
<keyword evidence="3" id="KW-1185">Reference proteome</keyword>
<accession>A0A2N5DWZ4</accession>
<dbReference type="InterPro" id="IPR023214">
    <property type="entry name" value="HAD_sf"/>
</dbReference>
<dbReference type="GO" id="GO:0046872">
    <property type="term" value="F:metal ion binding"/>
    <property type="evidence" value="ECO:0007669"/>
    <property type="project" value="UniProtKB-KW"/>
</dbReference>